<evidence type="ECO:0000256" key="7">
    <source>
        <dbReference type="ARBA" id="ARBA00023180"/>
    </source>
</evidence>
<evidence type="ECO:0000256" key="3">
    <source>
        <dbReference type="ARBA" id="ARBA00022530"/>
    </source>
</evidence>
<evidence type="ECO:0000256" key="4">
    <source>
        <dbReference type="ARBA" id="ARBA00022685"/>
    </source>
</evidence>
<dbReference type="SUPFAM" id="SSF48726">
    <property type="entry name" value="Immunoglobulin"/>
    <property type="match status" value="1"/>
</dbReference>
<keyword evidence="2" id="KW-0964">Secreted</keyword>
<accession>M7CAH9</accession>
<feature type="compositionally biased region" description="Basic and acidic residues" evidence="9">
    <location>
        <begin position="1041"/>
        <end position="1052"/>
    </location>
</feature>
<dbReference type="Pfam" id="PF23708">
    <property type="entry name" value="CILP_5th"/>
    <property type="match status" value="1"/>
</dbReference>
<dbReference type="GO" id="GO:0005615">
    <property type="term" value="C:extracellular space"/>
    <property type="evidence" value="ECO:0007669"/>
    <property type="project" value="TreeGrafter"/>
</dbReference>
<dbReference type="EMBL" id="KB486406">
    <property type="protein sequence ID" value="EMP41668.1"/>
    <property type="molecule type" value="Genomic_DNA"/>
</dbReference>
<keyword evidence="8" id="KW-0393">Immunoglobulin domain</keyword>
<evidence type="ECO:0000256" key="2">
    <source>
        <dbReference type="ARBA" id="ARBA00022525"/>
    </source>
</evidence>
<keyword evidence="4" id="KW-0165">Cleavage on pair of basic residues</keyword>
<evidence type="ECO:0000256" key="9">
    <source>
        <dbReference type="SAM" id="MobiDB-lite"/>
    </source>
</evidence>
<comment type="subcellular location">
    <subcellularLocation>
        <location evidence="1">Secreted</location>
        <location evidence="1">Extracellular space</location>
        <location evidence="1">Extracellular matrix</location>
    </subcellularLocation>
</comment>
<evidence type="ECO:0000256" key="1">
    <source>
        <dbReference type="ARBA" id="ARBA00004498"/>
    </source>
</evidence>
<dbReference type="FunFam" id="2.60.40.10:FF:001254">
    <property type="entry name" value="Cartilage intermediate layer protein 2"/>
    <property type="match status" value="1"/>
</dbReference>
<dbReference type="PANTHER" id="PTHR15031:SF3">
    <property type="entry name" value="CARTILAGE INTERMEDIATE LAYER PROTEIN 1"/>
    <property type="match status" value="1"/>
</dbReference>
<protein>
    <submittedName>
        <fullName evidence="11">Cartilage intermediate layer protein 1</fullName>
    </submittedName>
</protein>
<dbReference type="InterPro" id="IPR013783">
    <property type="entry name" value="Ig-like_fold"/>
</dbReference>
<feature type="region of interest" description="Disordered" evidence="9">
    <location>
        <begin position="1033"/>
        <end position="1052"/>
    </location>
</feature>
<dbReference type="AlphaFoldDB" id="M7CAH9"/>
<feature type="domain" description="Ig-like" evidence="10">
    <location>
        <begin position="211"/>
        <end position="295"/>
    </location>
</feature>
<dbReference type="eggNOG" id="ENOG502QQ8H">
    <property type="taxonomic scope" value="Eukaryota"/>
</dbReference>
<dbReference type="Pfam" id="PF23599">
    <property type="entry name" value="CILP_C"/>
    <property type="match status" value="1"/>
</dbReference>
<dbReference type="InterPro" id="IPR039675">
    <property type="entry name" value="CILP1/CILP2"/>
</dbReference>
<dbReference type="Pfam" id="PF23730">
    <property type="entry name" value="CILP_8th"/>
    <property type="match status" value="1"/>
</dbReference>
<dbReference type="PANTHER" id="PTHR15031">
    <property type="entry name" value="CARTILAGE INTERMEDIATE LAYER PROTEIN CLIP"/>
    <property type="match status" value="1"/>
</dbReference>
<dbReference type="SMART" id="SM00409">
    <property type="entry name" value="IG"/>
    <property type="match status" value="1"/>
</dbReference>
<gene>
    <name evidence="11" type="ORF">UY3_01063</name>
</gene>
<dbReference type="InterPro" id="IPR036179">
    <property type="entry name" value="Ig-like_dom_sf"/>
</dbReference>
<dbReference type="PROSITE" id="PS50835">
    <property type="entry name" value="IG_LIKE"/>
    <property type="match status" value="1"/>
</dbReference>
<evidence type="ECO:0000256" key="6">
    <source>
        <dbReference type="ARBA" id="ARBA00023157"/>
    </source>
</evidence>
<dbReference type="Proteomes" id="UP000031443">
    <property type="component" value="Unassembled WGS sequence"/>
</dbReference>
<dbReference type="InterPro" id="IPR003599">
    <property type="entry name" value="Ig_sub"/>
</dbReference>
<dbReference type="Pfam" id="PF13927">
    <property type="entry name" value="Ig_3"/>
    <property type="match status" value="1"/>
</dbReference>
<evidence type="ECO:0000256" key="8">
    <source>
        <dbReference type="ARBA" id="ARBA00023319"/>
    </source>
</evidence>
<evidence type="ECO:0000313" key="12">
    <source>
        <dbReference type="Proteomes" id="UP000031443"/>
    </source>
</evidence>
<dbReference type="SMART" id="SM00408">
    <property type="entry name" value="IGc2"/>
    <property type="match status" value="1"/>
</dbReference>
<dbReference type="InterPro" id="IPR056255">
    <property type="entry name" value="CILP-1/2_dom"/>
</dbReference>
<keyword evidence="3" id="KW-0272">Extracellular matrix</keyword>
<reference evidence="12" key="1">
    <citation type="journal article" date="2013" name="Nat. Genet.">
        <title>The draft genomes of soft-shell turtle and green sea turtle yield insights into the development and evolution of the turtle-specific body plan.</title>
        <authorList>
            <person name="Wang Z."/>
            <person name="Pascual-Anaya J."/>
            <person name="Zadissa A."/>
            <person name="Li W."/>
            <person name="Niimura Y."/>
            <person name="Huang Z."/>
            <person name="Li C."/>
            <person name="White S."/>
            <person name="Xiong Z."/>
            <person name="Fang D."/>
            <person name="Wang B."/>
            <person name="Ming Y."/>
            <person name="Chen Y."/>
            <person name="Zheng Y."/>
            <person name="Kuraku S."/>
            <person name="Pignatelli M."/>
            <person name="Herrero J."/>
            <person name="Beal K."/>
            <person name="Nozawa M."/>
            <person name="Li Q."/>
            <person name="Wang J."/>
            <person name="Zhang H."/>
            <person name="Yu L."/>
            <person name="Shigenobu S."/>
            <person name="Wang J."/>
            <person name="Liu J."/>
            <person name="Flicek P."/>
            <person name="Searle S."/>
            <person name="Wang J."/>
            <person name="Kuratani S."/>
            <person name="Yin Y."/>
            <person name="Aken B."/>
            <person name="Zhang G."/>
            <person name="Irie N."/>
        </authorList>
    </citation>
    <scope>NUCLEOTIDE SEQUENCE [LARGE SCALE GENOMIC DNA]</scope>
</reference>
<dbReference type="SUPFAM" id="SSF49464">
    <property type="entry name" value="Carboxypeptidase regulatory domain-like"/>
    <property type="match status" value="1"/>
</dbReference>
<dbReference type="Pfam" id="PF23591">
    <property type="entry name" value="CILP"/>
    <property type="match status" value="1"/>
</dbReference>
<dbReference type="InterPro" id="IPR008969">
    <property type="entry name" value="CarboxyPept-like_regulatory"/>
</dbReference>
<dbReference type="InterPro" id="IPR025155">
    <property type="entry name" value="WxxW_domain"/>
</dbReference>
<keyword evidence="12" id="KW-1185">Reference proteome</keyword>
<evidence type="ECO:0000256" key="5">
    <source>
        <dbReference type="ARBA" id="ARBA00022729"/>
    </source>
</evidence>
<dbReference type="InterPro" id="IPR003598">
    <property type="entry name" value="Ig_sub2"/>
</dbReference>
<organism evidence="11 12">
    <name type="scientific">Chelonia mydas</name>
    <name type="common">Green sea-turtle</name>
    <name type="synonym">Chelonia agassizi</name>
    <dbReference type="NCBI Taxonomy" id="8469"/>
    <lineage>
        <taxon>Eukaryota</taxon>
        <taxon>Metazoa</taxon>
        <taxon>Chordata</taxon>
        <taxon>Craniata</taxon>
        <taxon>Vertebrata</taxon>
        <taxon>Euteleostomi</taxon>
        <taxon>Archelosauria</taxon>
        <taxon>Testudinata</taxon>
        <taxon>Testudines</taxon>
        <taxon>Cryptodira</taxon>
        <taxon>Durocryptodira</taxon>
        <taxon>Americhelydia</taxon>
        <taxon>Chelonioidea</taxon>
        <taxon>Cheloniidae</taxon>
        <taxon>Chelonia</taxon>
    </lineage>
</organism>
<dbReference type="Gene3D" id="2.60.40.10">
    <property type="entry name" value="Immunoglobulins"/>
    <property type="match status" value="1"/>
</dbReference>
<name>M7CAH9_CHEMY</name>
<dbReference type="InterPro" id="IPR007110">
    <property type="entry name" value="Ig-like_dom"/>
</dbReference>
<evidence type="ECO:0000259" key="10">
    <source>
        <dbReference type="PROSITE" id="PS50835"/>
    </source>
</evidence>
<dbReference type="InterPro" id="IPR056257">
    <property type="entry name" value="CILP-1/2_8th"/>
</dbReference>
<dbReference type="InterPro" id="IPR056256">
    <property type="entry name" value="CILP-1/2_b-sand_dom2"/>
</dbReference>
<keyword evidence="6" id="KW-1015">Disulfide bond</keyword>
<dbReference type="Pfam" id="PF13330">
    <property type="entry name" value="Mucin2_WxxW"/>
    <property type="match status" value="1"/>
</dbReference>
<dbReference type="InterPro" id="IPR056258">
    <property type="entry name" value="CILP-1/2_C"/>
</dbReference>
<sequence>MSMGLLPLASLGPDHGEWTTWFNVDHPGGNGDHERLDAIRFYFRDKMCERPMGIEARTTDWVPAQKTGQVVHASLQEGFWCLNKEQPAGKTCLNYAVRFLCPTKCNLTCSMGRVNAECDACMCEDHVLHGMVSLADGAPAAEATVYVQSENLKLLTESDSKGGFRIPGVCPDGKNILKIKKARYATVTVPIPESTKKSSIIHVRLKRADKPYAVKNPVDKVRRIGQSVILCCKAVGNPAPDQYLWYHNGTLLDSSVYKYNSKLVLRNLNTDQAGEYFCKASNEAGSVKSQAAKLSVIASDEASCNPRPESYFIRLPHDCFQNATNSFYYDVGKCPANTCAGKIDKGLQCKDSVAYCCGVSKMEVREISCSGYTLPAKVAIECGCSVCTEIKMTVRGRATAADNGEPMRFGHIYIGNNRIGMTGYKGTFSVHIPADTERLVLTFVDRLQRFVNTTKVLPFNKKGGAVFHEIKLLRKKAPVTLVSSETNTIPLGDMEGDDPIAELEIPPNTFYRQNGELYTGKVKASVTFLDPRNMSTATAAQSDLNYINEEGDMLPLHTYGMFSMDFTDETATESLNAGKVRVHLDSTQVRIPEHLQQMKLWSLNPETGLWEEEGDLKPDQSTRHKREERIFLVGNMEIRERRLFNLDVPESRRCYIKVRAYRSERFLPSEQVEGAVISLINIEPASGYSSNPRAWGRFDSAVTGPNGACLPAFCDEQRPDAYSAYILASLGGEELEAVPSSPRINPNAVGVPQPYLNKLNYRRTDHVDPTIKKTAFSITVAKPSPSTAEESNGPIYANENLRECEQAHYSAAHFRFYRVEGDRYDYNTVPFNENDPMSWTEDYQGWWPNPMEYRACYMKVKINGPQEVNIRSRNMGGTHPYTVGKLYGIRDVRSIRDMEQSNLSTVCLEFKCSGMLYDQDRVDRTLVRIIPQGNCYRESVNSMLQEYLVNHLPLAVNNKSDEYTMLAPLDPLGHNYGIYTVTDQNPSIAKEIALGRCFDGTSDGTSRVMKSNVGIALTFNCAEKEVAQQSLFQSLRNSPRQSERTGIRRQQREICIGQANMRRVTQRRSSPRVQCTPTD</sequence>
<keyword evidence="5" id="KW-0732">Signal</keyword>
<keyword evidence="7" id="KW-0325">Glycoprotein</keyword>
<dbReference type="STRING" id="8469.M7CAH9"/>
<evidence type="ECO:0000313" key="11">
    <source>
        <dbReference type="EMBL" id="EMP41668.1"/>
    </source>
</evidence>
<proteinExistence type="predicted"/>